<accession>A0A6C7EAG6</accession>
<dbReference type="PANTHER" id="PTHR40078:SF1">
    <property type="entry name" value="INTEGRAL MEMBRANE PROTEIN"/>
    <property type="match status" value="1"/>
</dbReference>
<feature type="transmembrane region" description="Helical" evidence="1">
    <location>
        <begin position="53"/>
        <end position="72"/>
    </location>
</feature>
<sequence length="273" mass="28105">MKNLGLHSAGRTRELVAAIGTRLRRRAWSRAGAVASVVRSGAPRRVLTFSSRVALLVFGSFMISASVAVTLWNDLGPGPLDVFIGAVRVRTGLPLTIAVWATVGSLIVAAWALGRRPGLGTVASPFMIGPMMQTTLAGLEQFGAPSSLVVSIGVHLVAIAGIGIGAGALVVSGLGAGSGELFAGAASDRVRRPESRVRPLIESTWIVAGVLLGGPAGLGTVLVAVFIAPSVARGHRLVDGVAARSKHGLAVTHDAIISREMAALARENELIRR</sequence>
<name>A0A6C7EAG6_ILUCY</name>
<dbReference type="Pfam" id="PF19700">
    <property type="entry name" value="DUF6198"/>
    <property type="match status" value="1"/>
</dbReference>
<organism evidence="2 3">
    <name type="scientific">Ilumatobacter coccineus (strain NBRC 103263 / KCTC 29153 / YM16-304)</name>
    <dbReference type="NCBI Taxonomy" id="1313172"/>
    <lineage>
        <taxon>Bacteria</taxon>
        <taxon>Bacillati</taxon>
        <taxon>Actinomycetota</taxon>
        <taxon>Acidimicrobiia</taxon>
        <taxon>Acidimicrobiales</taxon>
        <taxon>Ilumatobacteraceae</taxon>
        <taxon>Ilumatobacter</taxon>
    </lineage>
</organism>
<reference evidence="2 3" key="1">
    <citation type="journal article" date="2013" name="Int. J. Syst. Evol. Microbiol.">
        <title>Ilumatobacter nonamiense sp. nov. and Ilumatobacter coccineum sp. nov., isolated from seashore sand.</title>
        <authorList>
            <person name="Matsumoto A."/>
            <person name="Kasai H."/>
            <person name="Matsuo Y."/>
            <person name="Shizuri Y."/>
            <person name="Ichikawa N."/>
            <person name="Fujita N."/>
            <person name="Omura S."/>
            <person name="Takahashi Y."/>
        </authorList>
    </citation>
    <scope>NUCLEOTIDE SEQUENCE [LARGE SCALE GENOMIC DNA]</scope>
    <source>
        <strain evidence="3">NBRC 103263 / KCTC 29153 / YM16-304</strain>
    </source>
</reference>
<keyword evidence="1" id="KW-0472">Membrane</keyword>
<dbReference type="Proteomes" id="UP000011863">
    <property type="component" value="Chromosome"/>
</dbReference>
<keyword evidence="3" id="KW-1185">Reference proteome</keyword>
<keyword evidence="1" id="KW-1133">Transmembrane helix</keyword>
<feature type="transmembrane region" description="Helical" evidence="1">
    <location>
        <begin position="148"/>
        <end position="171"/>
    </location>
</feature>
<keyword evidence="1" id="KW-0812">Transmembrane</keyword>
<dbReference type="AlphaFoldDB" id="A0A6C7EAG6"/>
<evidence type="ECO:0000313" key="2">
    <source>
        <dbReference type="EMBL" id="BAN01016.1"/>
    </source>
</evidence>
<dbReference type="EMBL" id="AP012057">
    <property type="protein sequence ID" value="BAN01016.1"/>
    <property type="molecule type" value="Genomic_DNA"/>
</dbReference>
<proteinExistence type="predicted"/>
<gene>
    <name evidence="2" type="ORF">YM304_07020</name>
</gene>
<dbReference type="KEGG" id="aym:YM304_07020"/>
<evidence type="ECO:0000256" key="1">
    <source>
        <dbReference type="SAM" id="Phobius"/>
    </source>
</evidence>
<protein>
    <submittedName>
        <fullName evidence="2">Uncharacterized protein</fullName>
    </submittedName>
</protein>
<dbReference type="PANTHER" id="PTHR40078">
    <property type="entry name" value="INTEGRAL MEMBRANE PROTEIN-RELATED"/>
    <property type="match status" value="1"/>
</dbReference>
<dbReference type="InterPro" id="IPR038750">
    <property type="entry name" value="YczE/YyaS-like"/>
</dbReference>
<evidence type="ECO:0000313" key="3">
    <source>
        <dbReference type="Proteomes" id="UP000011863"/>
    </source>
</evidence>
<feature type="transmembrane region" description="Helical" evidence="1">
    <location>
        <begin position="205"/>
        <end position="228"/>
    </location>
</feature>
<feature type="transmembrane region" description="Helical" evidence="1">
    <location>
        <begin position="92"/>
        <end position="113"/>
    </location>
</feature>